<dbReference type="EMBL" id="AB026393">
    <property type="protein sequence ID" value="BAA85712.1"/>
    <property type="molecule type" value="Genomic_DNA"/>
</dbReference>
<keyword evidence="4 6" id="KW-0167">Capsid protein</keyword>
<comment type="similarity">
    <text evidence="2 6">Belongs to the anelloviridae capsid protein family.</text>
</comment>
<comment type="subcellular location">
    <subcellularLocation>
        <location evidence="1 6">Virion</location>
    </subcellularLocation>
</comment>
<keyword evidence="3 6" id="KW-1140">T=1 icosahedral capsid protein</keyword>
<dbReference type="Pfam" id="PF02956">
    <property type="entry name" value="TT_ORF1"/>
    <property type="match status" value="1"/>
</dbReference>
<evidence type="ECO:0000256" key="1">
    <source>
        <dbReference type="ARBA" id="ARBA00004328"/>
    </source>
</evidence>
<feature type="non-terminal residue" evidence="7">
    <location>
        <position position="1"/>
    </location>
</feature>
<evidence type="ECO:0000313" key="7">
    <source>
        <dbReference type="EMBL" id="BAA85712.1"/>
    </source>
</evidence>
<proteinExistence type="inferred from homology"/>
<comment type="function">
    <text evidence="6">Self-assembles to form an icosahedral capsid.</text>
</comment>
<evidence type="ECO:0000256" key="5">
    <source>
        <dbReference type="ARBA" id="ARBA00022844"/>
    </source>
</evidence>
<organism evidence="7">
    <name type="scientific">Torque teno virus</name>
    <dbReference type="NCBI Taxonomy" id="68887"/>
    <lineage>
        <taxon>Viruses</taxon>
        <taxon>Monodnaviria</taxon>
        <taxon>Shotokuvirae</taxon>
        <taxon>Commensaviricota</taxon>
        <taxon>Cardeaviricetes</taxon>
        <taxon>Sanitavirales</taxon>
        <taxon>Anelloviridae</taxon>
    </lineage>
</organism>
<evidence type="ECO:0000256" key="6">
    <source>
        <dbReference type="RuleBase" id="RU361230"/>
    </source>
</evidence>
<protein>
    <recommendedName>
        <fullName evidence="6">Capsid protein</fullName>
    </recommendedName>
</protein>
<gene>
    <name evidence="7" type="primary">ORF1</name>
</gene>
<dbReference type="GO" id="GO:0039615">
    <property type="term" value="C:T=1 icosahedral viral capsid"/>
    <property type="evidence" value="ECO:0007669"/>
    <property type="project" value="UniProtKB-UniRule"/>
</dbReference>
<evidence type="ECO:0000256" key="4">
    <source>
        <dbReference type="ARBA" id="ARBA00022561"/>
    </source>
</evidence>
<evidence type="ECO:0000256" key="3">
    <source>
        <dbReference type="ARBA" id="ARBA00022431"/>
    </source>
</evidence>
<keyword evidence="5 6" id="KW-0946">Virion</keyword>
<reference evidence="7" key="1">
    <citation type="journal article" date="1999" name="J. Virol.">
        <title>Quasispecies of TT virus (TTV) with sequence divergence in hypervariable regions of the capsid protein in chronic TTV infection.</title>
        <authorList>
            <person name="Nishizawa T."/>
            <person name="Okamoto H."/>
            <person name="Tsuda F."/>
            <person name="Aikawa T."/>
            <person name="Sugai Y."/>
            <person name="Konishi K."/>
            <person name="Akahane Y."/>
            <person name="Ukita M."/>
            <person name="Tanaka T."/>
            <person name="Miyakawa Y."/>
            <person name="Mayumi M."/>
        </authorList>
    </citation>
    <scope>NUCLEOTIDE SEQUENCE</scope>
</reference>
<name>Q9QU72_9VIRU</name>
<sequence>TDSVVVNFQVLQSMYDTKISILPEQKEQRKELLNSITSYIPFYNTTQTIAQLKPFVDAGNVLSSSTATTWGSYINTVKFTTASTTTYTHPGTTTTTVTMLTCNDSWYRGTVYNDKIKELPQKAAELYSQATKTLLGNTFTTQDYTLEYHGGLYSSIWLSAGRSYFETPGAYTDIKYNPFTDRGEGNMLWIDWVSKKNMNYDKVQSKCLISDLPLWAAAYGYVEFCAKSTGDQNIHMNARLLIRSPFTDPQLLVHTNPTKGFVPYSL</sequence>
<feature type="non-terminal residue" evidence="7">
    <location>
        <position position="266"/>
    </location>
</feature>
<evidence type="ECO:0000256" key="2">
    <source>
        <dbReference type="ARBA" id="ARBA00006131"/>
    </source>
</evidence>
<accession>Q9QU72</accession>
<dbReference type="InterPro" id="IPR004219">
    <property type="entry name" value="TTvirus_Unk"/>
</dbReference>